<reference evidence="3 4" key="1">
    <citation type="submission" date="2016-10" db="EMBL/GenBank/DDBJ databases">
        <authorList>
            <person name="Varghese N."/>
            <person name="Submissions S."/>
        </authorList>
    </citation>
    <scope>NUCLEOTIDE SEQUENCE [LARGE SCALE GENOMIC DNA]</scope>
    <source>
        <strain evidence="3 4">FF3</strain>
    </source>
</reference>
<organism evidence="3 4">
    <name type="scientific">Marinovum algicola</name>
    <dbReference type="NCBI Taxonomy" id="42444"/>
    <lineage>
        <taxon>Bacteria</taxon>
        <taxon>Pseudomonadati</taxon>
        <taxon>Pseudomonadota</taxon>
        <taxon>Alphaproteobacteria</taxon>
        <taxon>Rhodobacterales</taxon>
        <taxon>Roseobacteraceae</taxon>
        <taxon>Marinovum</taxon>
    </lineage>
</organism>
<keyword evidence="2" id="KW-0472">Membrane</keyword>
<dbReference type="AlphaFoldDB" id="A0A975W5Y2"/>
<accession>A0A975W5Y2</accession>
<evidence type="ECO:0000256" key="1">
    <source>
        <dbReference type="SAM" id="MobiDB-lite"/>
    </source>
</evidence>
<evidence type="ECO:0000313" key="4">
    <source>
        <dbReference type="Proteomes" id="UP000182932"/>
    </source>
</evidence>
<feature type="transmembrane region" description="Helical" evidence="2">
    <location>
        <begin position="163"/>
        <end position="182"/>
    </location>
</feature>
<evidence type="ECO:0000256" key="2">
    <source>
        <dbReference type="SAM" id="Phobius"/>
    </source>
</evidence>
<dbReference type="RefSeq" id="WP_074834261.1">
    <property type="nucleotide sequence ID" value="NZ_CATLQZ010000009.1"/>
</dbReference>
<name>A0A975W5Y2_9RHOB</name>
<comment type="caution">
    <text evidence="3">The sequence shown here is derived from an EMBL/GenBank/DDBJ whole genome shotgun (WGS) entry which is preliminary data.</text>
</comment>
<feature type="compositionally biased region" description="Basic and acidic residues" evidence="1">
    <location>
        <begin position="128"/>
        <end position="142"/>
    </location>
</feature>
<dbReference type="Proteomes" id="UP000182932">
    <property type="component" value="Unassembled WGS sequence"/>
</dbReference>
<keyword evidence="4" id="KW-1185">Reference proteome</keyword>
<gene>
    <name evidence="3" type="ORF">SAMN04487940_10179</name>
</gene>
<keyword evidence="2" id="KW-0812">Transmembrane</keyword>
<keyword evidence="2" id="KW-1133">Transmembrane helix</keyword>
<evidence type="ECO:0000313" key="3">
    <source>
        <dbReference type="EMBL" id="SEI51750.1"/>
    </source>
</evidence>
<proteinExistence type="predicted"/>
<sequence length="183" mass="19892">MSDVLEIPSDEHGLVRVFTVDLPLDEAQILLDDEARALQQKTGAIALDPDHIDLFDMNDLSGLPLADYLAEGHGIPDEELAPIRAQLERVKGRVMVMRSAAFERIGQQLRVTHPLRWIATFGEARDPVPLEKPRAESARPPEPEAPPAAPPPPAAAARMMRPGLIIGLVVTMAVLGVVLWALA</sequence>
<protein>
    <submittedName>
        <fullName evidence="3">Uncharacterized protein</fullName>
    </submittedName>
</protein>
<dbReference type="EMBL" id="FNYY01000001">
    <property type="protein sequence ID" value="SEI51750.1"/>
    <property type="molecule type" value="Genomic_DNA"/>
</dbReference>
<dbReference type="GeneID" id="80816357"/>
<feature type="compositionally biased region" description="Pro residues" evidence="1">
    <location>
        <begin position="143"/>
        <end position="154"/>
    </location>
</feature>
<feature type="region of interest" description="Disordered" evidence="1">
    <location>
        <begin position="128"/>
        <end position="154"/>
    </location>
</feature>